<feature type="transmembrane region" description="Helical" evidence="1">
    <location>
        <begin position="84"/>
        <end position="106"/>
    </location>
</feature>
<keyword evidence="1" id="KW-0812">Transmembrane</keyword>
<feature type="transmembrane region" description="Helical" evidence="1">
    <location>
        <begin position="7"/>
        <end position="26"/>
    </location>
</feature>
<keyword evidence="1" id="KW-0472">Membrane</keyword>
<name>A0A919MLJ9_9ACTN</name>
<protein>
    <submittedName>
        <fullName evidence="2">Membrane protein</fullName>
    </submittedName>
</protein>
<dbReference type="EMBL" id="BOMQ01000027">
    <property type="protein sequence ID" value="GIE48877.1"/>
    <property type="molecule type" value="Genomic_DNA"/>
</dbReference>
<comment type="caution">
    <text evidence="2">The sequence shown here is derived from an EMBL/GenBank/DDBJ whole genome shotgun (WGS) entry which is preliminary data.</text>
</comment>
<evidence type="ECO:0000313" key="2">
    <source>
        <dbReference type="EMBL" id="GIE48877.1"/>
    </source>
</evidence>
<dbReference type="AlphaFoldDB" id="A0A919MLJ9"/>
<dbReference type="InterPro" id="IPR013901">
    <property type="entry name" value="Anthrone_oxy"/>
</dbReference>
<dbReference type="Pfam" id="PF08592">
    <property type="entry name" value="Anthrone_oxy"/>
    <property type="match status" value="1"/>
</dbReference>
<reference evidence="2" key="1">
    <citation type="submission" date="2021-01" db="EMBL/GenBank/DDBJ databases">
        <title>Whole genome shotgun sequence of Actinoplanes nipponensis NBRC 14063.</title>
        <authorList>
            <person name="Komaki H."/>
            <person name="Tamura T."/>
        </authorList>
    </citation>
    <scope>NUCLEOTIDE SEQUENCE</scope>
    <source>
        <strain evidence="2">NBRC 14063</strain>
    </source>
</reference>
<evidence type="ECO:0000313" key="3">
    <source>
        <dbReference type="Proteomes" id="UP000647172"/>
    </source>
</evidence>
<gene>
    <name evidence="2" type="ORF">Ani05nite_24110</name>
</gene>
<proteinExistence type="predicted"/>
<evidence type="ECO:0000256" key="1">
    <source>
        <dbReference type="SAM" id="Phobius"/>
    </source>
</evidence>
<organism evidence="2 3">
    <name type="scientific">Actinoplanes nipponensis</name>
    <dbReference type="NCBI Taxonomy" id="135950"/>
    <lineage>
        <taxon>Bacteria</taxon>
        <taxon>Bacillati</taxon>
        <taxon>Actinomycetota</taxon>
        <taxon>Actinomycetes</taxon>
        <taxon>Micromonosporales</taxon>
        <taxon>Micromonosporaceae</taxon>
        <taxon>Actinoplanes</taxon>
    </lineage>
</organism>
<dbReference type="Proteomes" id="UP000647172">
    <property type="component" value="Unassembled WGS sequence"/>
</dbReference>
<accession>A0A919MLJ9</accession>
<keyword evidence="3" id="KW-1185">Reference proteome</keyword>
<sequence length="163" mass="17603">MYALRVTALLAATMTTGLMAGVYGLYQHTIMPGLGRTDDRTFVGAFQAADRAIINPWFLTGFVGAVLCTAAACLLNADRRLLPWLLAALALNVLVFAVTVTVHVPLNDALKAAGDPGRIADLAAVRERFDEARWATWNLVRTLSSTAAFGLLCWALTVRGRIR</sequence>
<keyword evidence="1" id="KW-1133">Transmembrane helix</keyword>
<feature type="transmembrane region" description="Helical" evidence="1">
    <location>
        <begin position="57"/>
        <end position="77"/>
    </location>
</feature>
<feature type="transmembrane region" description="Helical" evidence="1">
    <location>
        <begin position="139"/>
        <end position="158"/>
    </location>
</feature>